<evidence type="ECO:0000313" key="4">
    <source>
        <dbReference type="Proteomes" id="UP000005408"/>
    </source>
</evidence>
<feature type="domain" description="DUF7886" evidence="2">
    <location>
        <begin position="115"/>
        <end position="259"/>
    </location>
</feature>
<feature type="region of interest" description="Disordered" evidence="1">
    <location>
        <begin position="273"/>
        <end position="309"/>
    </location>
</feature>
<dbReference type="EnsemblMetazoa" id="G14795.5">
    <property type="protein sequence ID" value="G14795.5:cds"/>
    <property type="gene ID" value="G14795"/>
</dbReference>
<dbReference type="EnsemblMetazoa" id="G14795.6">
    <property type="protein sequence ID" value="G14795.6:cds"/>
    <property type="gene ID" value="G14795"/>
</dbReference>
<dbReference type="PANTHER" id="PTHR47915">
    <property type="entry name" value="SI:DKEY-19B23.7"/>
    <property type="match status" value="1"/>
</dbReference>
<feature type="compositionally biased region" description="Polar residues" evidence="1">
    <location>
        <begin position="291"/>
        <end position="308"/>
    </location>
</feature>
<proteinExistence type="predicted"/>
<organism evidence="3 4">
    <name type="scientific">Magallana gigas</name>
    <name type="common">Pacific oyster</name>
    <name type="synonym">Crassostrea gigas</name>
    <dbReference type="NCBI Taxonomy" id="29159"/>
    <lineage>
        <taxon>Eukaryota</taxon>
        <taxon>Metazoa</taxon>
        <taxon>Spiralia</taxon>
        <taxon>Lophotrochozoa</taxon>
        <taxon>Mollusca</taxon>
        <taxon>Bivalvia</taxon>
        <taxon>Autobranchia</taxon>
        <taxon>Pteriomorphia</taxon>
        <taxon>Ostreida</taxon>
        <taxon>Ostreoidea</taxon>
        <taxon>Ostreidae</taxon>
        <taxon>Magallana</taxon>
    </lineage>
</organism>
<dbReference type="Proteomes" id="UP000005408">
    <property type="component" value="Unassembled WGS sequence"/>
</dbReference>
<dbReference type="EnsemblMetazoa" id="G14795.10">
    <property type="protein sequence ID" value="G14795.10:cds"/>
    <property type="gene ID" value="G14795"/>
</dbReference>
<evidence type="ECO:0000259" key="2">
    <source>
        <dbReference type="Pfam" id="PF25377"/>
    </source>
</evidence>
<accession>A0A8W8IN39</accession>
<dbReference type="AlphaFoldDB" id="A0A8W8IN39"/>
<evidence type="ECO:0000256" key="1">
    <source>
        <dbReference type="SAM" id="MobiDB-lite"/>
    </source>
</evidence>
<dbReference type="EnsemblMetazoa" id="G14795.1">
    <property type="protein sequence ID" value="G14795.1:cds"/>
    <property type="gene ID" value="G14795"/>
</dbReference>
<protein>
    <recommendedName>
        <fullName evidence="2">DUF7886 domain-containing protein</fullName>
    </recommendedName>
</protein>
<dbReference type="OMA" id="QGIRVWD"/>
<sequence length="324" mass="36658">MDAARQESILKKRLQVFLTELLKFGTIKGFKNFAMYLRGREELVISVLNEPKSSQYIHTLEHVKSASTFKDPNRSGSLTSNNLPYDKRSLLISMRSQMNLTTAAVPKGVGLPPASPSDSETQPGDETSTLFLIAGYARYSCPYVWIRSNHQRLVKLMGEVETEKDSPLRLKSTASWKDRNVTLYDIIAELVKLNTYPAPQNPYELDMEYFSALPPAERVLETAAMIQTLKNVFLNTSDDKPYTGYVLEDLQMLMKMHFTTLKKLAQEGELSIVKQNQKQKSHPSSRPMRTGYSSQKYGQAPSSLNQAPDNYYAASKQSYTYSGY</sequence>
<name>A0A8W8IN39_MAGGI</name>
<evidence type="ECO:0000313" key="3">
    <source>
        <dbReference type="EnsemblMetazoa" id="G14795.6:cds"/>
    </source>
</evidence>
<dbReference type="OrthoDB" id="239865at2759"/>
<reference evidence="3" key="1">
    <citation type="submission" date="2022-08" db="UniProtKB">
        <authorList>
            <consortium name="EnsemblMetazoa"/>
        </authorList>
    </citation>
    <scope>IDENTIFICATION</scope>
    <source>
        <strain evidence="3">05x7-T-G4-1.051#20</strain>
    </source>
</reference>
<dbReference type="EnsemblMetazoa" id="G14795.7">
    <property type="protein sequence ID" value="G14795.7:cds"/>
    <property type="gene ID" value="G14795"/>
</dbReference>
<keyword evidence="4" id="KW-1185">Reference proteome</keyword>
<dbReference type="InterPro" id="IPR057208">
    <property type="entry name" value="DUF7886"/>
</dbReference>
<dbReference type="Pfam" id="PF25377">
    <property type="entry name" value="DUF7886"/>
    <property type="match status" value="1"/>
</dbReference>
<dbReference type="PANTHER" id="PTHR47915:SF1">
    <property type="entry name" value="SI:DKEY-19B23.7"/>
    <property type="match status" value="1"/>
</dbReference>